<protein>
    <recommendedName>
        <fullName evidence="2">Type VII secretion system protein EssD-like domain-containing protein</fullName>
    </recommendedName>
</protein>
<name>A0A401IVE0_9LACO</name>
<dbReference type="AlphaFoldDB" id="A0A401IVE0"/>
<feature type="domain" description="Type VII secretion system protein EssD-like" evidence="2">
    <location>
        <begin position="100"/>
        <end position="214"/>
    </location>
</feature>
<dbReference type="Gene3D" id="3.40.570.10">
    <property type="entry name" value="Extracellular Endonuclease, subunit A"/>
    <property type="match status" value="1"/>
</dbReference>
<proteinExistence type="predicted"/>
<dbReference type="InterPro" id="IPR044927">
    <property type="entry name" value="Endonuclea_NS_2"/>
</dbReference>
<feature type="region of interest" description="Disordered" evidence="1">
    <location>
        <begin position="13"/>
        <end position="67"/>
    </location>
</feature>
<reference evidence="3 4" key="1">
    <citation type="journal article" date="2019" name="Int. J. Syst. Evol. Microbiol.">
        <title>Lactobacillus salitolerans sp. nov., a novel lactic acid bacterium isolated from spent mushroom substrates.</title>
        <authorList>
            <person name="Tohno M."/>
            <person name="Tanizawa Y."/>
            <person name="Kojima Y."/>
            <person name="Sakamoto M."/>
            <person name="Nakamura Y."/>
            <person name="Ohkuma M."/>
            <person name="Kobayashi H."/>
        </authorList>
    </citation>
    <scope>NUCLEOTIDE SEQUENCE [LARGE SCALE GENOMIC DNA]</scope>
    <source>
        <strain evidence="3 4">YK43</strain>
    </source>
</reference>
<dbReference type="InterPro" id="IPR044929">
    <property type="entry name" value="DNA/RNA_non-sp_Endonuclease_sf"/>
</dbReference>
<gene>
    <name evidence="3" type="ORF">LFYK43_19630</name>
</gene>
<evidence type="ECO:0000313" key="3">
    <source>
        <dbReference type="EMBL" id="GBG95504.1"/>
    </source>
</evidence>
<organism evidence="3 4">
    <name type="scientific">Ligilactobacillus salitolerans</name>
    <dbReference type="NCBI Taxonomy" id="1808352"/>
    <lineage>
        <taxon>Bacteria</taxon>
        <taxon>Bacillati</taxon>
        <taxon>Bacillota</taxon>
        <taxon>Bacilli</taxon>
        <taxon>Lactobacillales</taxon>
        <taxon>Lactobacillaceae</taxon>
        <taxon>Ligilactobacillus</taxon>
    </lineage>
</organism>
<accession>A0A401IVE0</accession>
<evidence type="ECO:0000313" key="4">
    <source>
        <dbReference type="Proteomes" id="UP000286848"/>
    </source>
</evidence>
<keyword evidence="4" id="KW-1185">Reference proteome</keyword>
<dbReference type="EMBL" id="BFFP01000038">
    <property type="protein sequence ID" value="GBG95504.1"/>
    <property type="molecule type" value="Genomic_DNA"/>
</dbReference>
<evidence type="ECO:0000259" key="2">
    <source>
        <dbReference type="Pfam" id="PF13930"/>
    </source>
</evidence>
<dbReference type="Pfam" id="PF13930">
    <property type="entry name" value="Endonuclea_NS_2"/>
    <property type="match status" value="1"/>
</dbReference>
<dbReference type="Proteomes" id="UP000286848">
    <property type="component" value="Unassembled WGS sequence"/>
</dbReference>
<sequence>MILLGITALTLDFLPNNDQSSPEPARTEKSDNSSLSSSSSSLSSVSRSQNGSRQANSSASSQANENTSQAGLANLSYQGQQVITVNENQPLFSKAELSLAQGSWQRYGNLDRLNRVSQADALLNQDLMPQAERERLYVQPTGWHNKKVNGTWLYNRSHLIDYQLTGQNNNLRNLMTGTRSLNDPGMTTYENQISRYLHQSPSHYVRYSVTPIFPR</sequence>
<comment type="caution">
    <text evidence="3">The sequence shown here is derived from an EMBL/GenBank/DDBJ whole genome shotgun (WGS) entry which is preliminary data.</text>
</comment>
<feature type="compositionally biased region" description="Low complexity" evidence="1">
    <location>
        <begin position="32"/>
        <end position="67"/>
    </location>
</feature>
<evidence type="ECO:0000256" key="1">
    <source>
        <dbReference type="SAM" id="MobiDB-lite"/>
    </source>
</evidence>